<evidence type="ECO:0000256" key="1">
    <source>
        <dbReference type="ARBA" id="ARBA00022450"/>
    </source>
</evidence>
<dbReference type="Pfam" id="PF00501">
    <property type="entry name" value="AMP-binding"/>
    <property type="match status" value="1"/>
</dbReference>
<dbReference type="STRING" id="1754192.A0A1Y1VW75"/>
<dbReference type="InterPro" id="IPR010071">
    <property type="entry name" value="AA_adenyl_dom"/>
</dbReference>
<dbReference type="Gene3D" id="2.30.38.10">
    <property type="entry name" value="Luciferase, Domain 3"/>
    <property type="match status" value="1"/>
</dbReference>
<dbReference type="PANTHER" id="PTHR45527">
    <property type="entry name" value="NONRIBOSOMAL PEPTIDE SYNTHETASE"/>
    <property type="match status" value="1"/>
</dbReference>
<dbReference type="InterPro" id="IPR025110">
    <property type="entry name" value="AMP-bd_C"/>
</dbReference>
<dbReference type="CDD" id="cd05930">
    <property type="entry name" value="A_NRPS"/>
    <property type="match status" value="1"/>
</dbReference>
<dbReference type="Pfam" id="PF13193">
    <property type="entry name" value="AMP-binding_C"/>
    <property type="match status" value="1"/>
</dbReference>
<dbReference type="GO" id="GO:0043041">
    <property type="term" value="P:amino acid activation for nonribosomal peptide biosynthetic process"/>
    <property type="evidence" value="ECO:0007669"/>
    <property type="project" value="TreeGrafter"/>
</dbReference>
<dbReference type="PANTHER" id="PTHR45527:SF1">
    <property type="entry name" value="FATTY ACID SYNTHASE"/>
    <property type="match status" value="1"/>
</dbReference>
<sequence length="1152" mass="134104">RIDFQVKIHGQRIELGEIENTVNEVSGIQQSIVIDSKKENGEKYLICYFISSNDDDEIQVKDIKEYLKKKLPLYMIPNYYKRIQEIPLTSNGKLDRKALPESSSEDLNKERYVAPETEIEKCICQIYSEMFNMNESEIGVMSDFYELGGNSLNAIRVTTRNEKELDIKLNIKDILLNSVIYDFGKRIEEIINNDEGAVKAIQIIEKQNKLEFPVTAQQLGVYIDTIKNPDTIIYNVPSIFKFKDNVDIEMIKCAIGELLQKQEILRSKYIEKEVNGEIEVYGCIDNECRLKFESYTFDNVKNFIRPFDLSKAPLIRVGFIEDKVLLIDMHHIISDGVTSTIIMNELNHFYNDDEVDDLEVQFIDYALYIDEKKKEGYFENQIEFYRKMFECEYEVLNIPKKENNKINEESSSNIVNCTKIIDSKLSQVINEYTKNNGISKTAFFISIYGYILSKYSGQDTIYSSIISANRNNGYVENMIGMFVSTLPILLKYENENEKFIDIIKRNMNLLVNIYDNQDISLSDITKALKLPNVNNAFVYQPNTKNVKNIDNNIFDLDGKIFDSDRNILNEFNNVSKFDLLVDVSENDDNYTIHVEYNKNLYNDSMINKILDSYIEVIKNISHFEEMVKDIEYIPVLEKENILLSFNKENIKYDFDKLYHVEFSKVAKKYPNRNAIIYQGMKFTFKEIDEMSNSLAFYLRSKGVGKGDIVPILCDRSYLFVVATLAVMKSGSAYLPIDPEFPSDRIEYIINEANPKIILRYLATSNNKDIKLNHVEEYLIENHNYSENIEDIENVNEGDDLIYVLYTSGTTGKPKGTLITHNNLINYCLYSQTINSKDYIYEKEINNALVFSKFTFDMSMGEVYYPLLKGTTLVLCSNEEFNSPDRLSSLISTYDVDYIFSVPSRIENYMKFEKFRNCIKNVKWILFGGEYLSPNLIRELFKYSDAEIINGYGPSEATVICTSKQFSKQIHGQPNEEILITIGKPLCNCKVYILDKYLKPVPVGVEGEIYVGGYGVGKGYFNRKELTQERYIENPFNFNNEMHNRIMYKTGDIGKWTENGEVEYLGRIDFQVKIRGQRIELGEIENTVKEIEDIESSVVIDKVKENGEKYLMCYFITTNDEIQGKYIREYLKKKLPLYMVPNYYKRIQEKYFN</sequence>
<dbReference type="InterPro" id="IPR023213">
    <property type="entry name" value="CAT-like_dom_sf"/>
</dbReference>
<feature type="domain" description="Carrier" evidence="4">
    <location>
        <begin position="114"/>
        <end position="191"/>
    </location>
</feature>
<evidence type="ECO:0000313" key="6">
    <source>
        <dbReference type="Proteomes" id="UP000193944"/>
    </source>
</evidence>
<gene>
    <name evidence="5" type="ORF">BCR32DRAFT_286485</name>
</gene>
<keyword evidence="3" id="KW-0436">Ligase</keyword>
<dbReference type="Gene3D" id="3.30.559.10">
    <property type="entry name" value="Chloramphenicol acetyltransferase-like domain"/>
    <property type="match status" value="1"/>
</dbReference>
<dbReference type="GO" id="GO:0016874">
    <property type="term" value="F:ligase activity"/>
    <property type="evidence" value="ECO:0007669"/>
    <property type="project" value="UniProtKB-KW"/>
</dbReference>
<dbReference type="PROSITE" id="PS00455">
    <property type="entry name" value="AMP_BINDING"/>
    <property type="match status" value="1"/>
</dbReference>
<dbReference type="InterPro" id="IPR045851">
    <property type="entry name" value="AMP-bd_C_sf"/>
</dbReference>
<dbReference type="FunFam" id="3.40.50.980:FF:000001">
    <property type="entry name" value="Non-ribosomal peptide synthetase"/>
    <property type="match status" value="1"/>
</dbReference>
<dbReference type="SUPFAM" id="SSF52777">
    <property type="entry name" value="CoA-dependent acyltransferases"/>
    <property type="match status" value="2"/>
</dbReference>
<dbReference type="InterPro" id="IPR009081">
    <property type="entry name" value="PP-bd_ACP"/>
</dbReference>
<dbReference type="EMBL" id="MCFG01000459">
    <property type="protein sequence ID" value="ORX65549.1"/>
    <property type="molecule type" value="Genomic_DNA"/>
</dbReference>
<dbReference type="GO" id="GO:0031177">
    <property type="term" value="F:phosphopantetheine binding"/>
    <property type="evidence" value="ECO:0007669"/>
    <property type="project" value="TreeGrafter"/>
</dbReference>
<evidence type="ECO:0000313" key="5">
    <source>
        <dbReference type="EMBL" id="ORX65549.1"/>
    </source>
</evidence>
<dbReference type="GO" id="GO:0044550">
    <property type="term" value="P:secondary metabolite biosynthetic process"/>
    <property type="evidence" value="ECO:0007669"/>
    <property type="project" value="TreeGrafter"/>
</dbReference>
<dbReference type="Pfam" id="PF00550">
    <property type="entry name" value="PP-binding"/>
    <property type="match status" value="1"/>
</dbReference>
<name>A0A1Y1VW75_9FUNG</name>
<comment type="caution">
    <text evidence="5">The sequence shown here is derived from an EMBL/GenBank/DDBJ whole genome shotgun (WGS) entry which is preliminary data.</text>
</comment>
<dbReference type="InterPro" id="IPR001242">
    <property type="entry name" value="Condensation_dom"/>
</dbReference>
<evidence type="ECO:0000256" key="2">
    <source>
        <dbReference type="ARBA" id="ARBA00022553"/>
    </source>
</evidence>
<protein>
    <submittedName>
        <fullName evidence="5">AMP-binding-domain-containing protein</fullName>
    </submittedName>
</protein>
<dbReference type="Gene3D" id="3.40.50.980">
    <property type="match status" value="2"/>
</dbReference>
<feature type="non-terminal residue" evidence="5">
    <location>
        <position position="1"/>
    </location>
</feature>
<dbReference type="NCBIfam" id="TIGR01733">
    <property type="entry name" value="AA-adenyl-dom"/>
    <property type="match status" value="1"/>
</dbReference>
<dbReference type="Gene3D" id="1.10.1200.10">
    <property type="entry name" value="ACP-like"/>
    <property type="match status" value="1"/>
</dbReference>
<keyword evidence="2" id="KW-0597">Phosphoprotein</keyword>
<dbReference type="PROSITE" id="PS50075">
    <property type="entry name" value="CARRIER"/>
    <property type="match status" value="1"/>
</dbReference>
<proteinExistence type="predicted"/>
<dbReference type="Pfam" id="PF00668">
    <property type="entry name" value="Condensation"/>
    <property type="match status" value="1"/>
</dbReference>
<organism evidence="5 6">
    <name type="scientific">Anaeromyces robustus</name>
    <dbReference type="NCBI Taxonomy" id="1754192"/>
    <lineage>
        <taxon>Eukaryota</taxon>
        <taxon>Fungi</taxon>
        <taxon>Fungi incertae sedis</taxon>
        <taxon>Chytridiomycota</taxon>
        <taxon>Chytridiomycota incertae sedis</taxon>
        <taxon>Neocallimastigomycetes</taxon>
        <taxon>Neocallimastigales</taxon>
        <taxon>Neocallimastigaceae</taxon>
        <taxon>Anaeromyces</taxon>
    </lineage>
</organism>
<dbReference type="InterPro" id="IPR020845">
    <property type="entry name" value="AMP-binding_CS"/>
</dbReference>
<dbReference type="Gene3D" id="3.30.559.30">
    <property type="entry name" value="Nonribosomal peptide synthetase, condensation domain"/>
    <property type="match status" value="1"/>
</dbReference>
<dbReference type="SUPFAM" id="SSF56801">
    <property type="entry name" value="Acetyl-CoA synthetase-like"/>
    <property type="match status" value="2"/>
</dbReference>
<evidence type="ECO:0000259" key="4">
    <source>
        <dbReference type="PROSITE" id="PS50075"/>
    </source>
</evidence>
<dbReference type="FunFam" id="3.30.300.30:FF:000015">
    <property type="entry name" value="Nonribosomal peptide synthase SidD"/>
    <property type="match status" value="1"/>
</dbReference>
<dbReference type="SUPFAM" id="SSF47336">
    <property type="entry name" value="ACP-like"/>
    <property type="match status" value="1"/>
</dbReference>
<evidence type="ECO:0000256" key="3">
    <source>
        <dbReference type="ARBA" id="ARBA00022598"/>
    </source>
</evidence>
<reference evidence="5 6" key="1">
    <citation type="submission" date="2016-08" db="EMBL/GenBank/DDBJ databases">
        <title>A Parts List for Fungal Cellulosomes Revealed by Comparative Genomics.</title>
        <authorList>
            <consortium name="DOE Joint Genome Institute"/>
            <person name="Haitjema C.H."/>
            <person name="Gilmore S.P."/>
            <person name="Henske J.K."/>
            <person name="Solomon K.V."/>
            <person name="De Groot R."/>
            <person name="Kuo A."/>
            <person name="Mondo S.J."/>
            <person name="Salamov A.A."/>
            <person name="Labutti K."/>
            <person name="Zhao Z."/>
            <person name="Chiniquy J."/>
            <person name="Barry K."/>
            <person name="Brewer H.M."/>
            <person name="Purvine S.O."/>
            <person name="Wright A.T."/>
            <person name="Boxma B."/>
            <person name="Van Alen T."/>
            <person name="Hackstein J.H."/>
            <person name="Baker S.E."/>
            <person name="Grigoriev I.V."/>
            <person name="O'Malley M.A."/>
        </authorList>
    </citation>
    <scope>NUCLEOTIDE SEQUENCE [LARGE SCALE GENOMIC DNA]</scope>
    <source>
        <strain evidence="5 6">S4</strain>
    </source>
</reference>
<keyword evidence="1" id="KW-0596">Phosphopantetheine</keyword>
<reference evidence="5 6" key="2">
    <citation type="submission" date="2016-08" db="EMBL/GenBank/DDBJ databases">
        <title>Pervasive Adenine N6-methylation of Active Genes in Fungi.</title>
        <authorList>
            <consortium name="DOE Joint Genome Institute"/>
            <person name="Mondo S.J."/>
            <person name="Dannebaum R.O."/>
            <person name="Kuo R.C."/>
            <person name="Labutti K."/>
            <person name="Haridas S."/>
            <person name="Kuo A."/>
            <person name="Salamov A."/>
            <person name="Ahrendt S.R."/>
            <person name="Lipzen A."/>
            <person name="Sullivan W."/>
            <person name="Andreopoulos W.B."/>
            <person name="Clum A."/>
            <person name="Lindquist E."/>
            <person name="Daum C."/>
            <person name="Ramamoorthy G.K."/>
            <person name="Gryganskyi A."/>
            <person name="Culley D."/>
            <person name="Magnuson J.K."/>
            <person name="James T.Y."/>
            <person name="O'Malley M.A."/>
            <person name="Stajich J.E."/>
            <person name="Spatafora J.W."/>
            <person name="Visel A."/>
            <person name="Grigoriev I.V."/>
        </authorList>
    </citation>
    <scope>NUCLEOTIDE SEQUENCE [LARGE SCALE GENOMIC DNA]</scope>
    <source>
        <strain evidence="5 6">S4</strain>
    </source>
</reference>
<accession>A0A1Y1VW75</accession>
<keyword evidence="6" id="KW-1185">Reference proteome</keyword>
<dbReference type="InterPro" id="IPR000873">
    <property type="entry name" value="AMP-dep_synth/lig_dom"/>
</dbReference>
<dbReference type="InterPro" id="IPR036736">
    <property type="entry name" value="ACP-like_sf"/>
</dbReference>
<dbReference type="Proteomes" id="UP000193944">
    <property type="component" value="Unassembled WGS sequence"/>
</dbReference>
<dbReference type="OrthoDB" id="408177at2759"/>
<dbReference type="AlphaFoldDB" id="A0A1Y1VW75"/>
<dbReference type="Gene3D" id="3.30.300.30">
    <property type="match status" value="2"/>
</dbReference>
<dbReference type="GO" id="GO:0005737">
    <property type="term" value="C:cytoplasm"/>
    <property type="evidence" value="ECO:0007669"/>
    <property type="project" value="TreeGrafter"/>
</dbReference>